<evidence type="ECO:0000259" key="1">
    <source>
        <dbReference type="Pfam" id="PF14309"/>
    </source>
</evidence>
<accession>A0AAN9I057</accession>
<dbReference type="Pfam" id="PF14309">
    <property type="entry name" value="DUF4378"/>
    <property type="match status" value="1"/>
</dbReference>
<dbReference type="GO" id="GO:0051513">
    <property type="term" value="P:regulation of monopolar cell growth"/>
    <property type="evidence" value="ECO:0007669"/>
    <property type="project" value="InterPro"/>
</dbReference>
<reference evidence="2 3" key="1">
    <citation type="submission" date="2024-01" db="EMBL/GenBank/DDBJ databases">
        <title>The genomes of 5 underutilized Papilionoideae crops provide insights into root nodulation and disease resistanc.</title>
        <authorList>
            <person name="Yuan L."/>
        </authorList>
    </citation>
    <scope>NUCLEOTIDE SEQUENCE [LARGE SCALE GENOMIC DNA]</scope>
    <source>
        <strain evidence="2">ZHUSHIDOU_FW_LH</strain>
        <tissue evidence="2">Leaf</tissue>
    </source>
</reference>
<organism evidence="2 3">
    <name type="scientific">Crotalaria pallida</name>
    <name type="common">Smooth rattlebox</name>
    <name type="synonym">Crotalaria striata</name>
    <dbReference type="NCBI Taxonomy" id="3830"/>
    <lineage>
        <taxon>Eukaryota</taxon>
        <taxon>Viridiplantae</taxon>
        <taxon>Streptophyta</taxon>
        <taxon>Embryophyta</taxon>
        <taxon>Tracheophyta</taxon>
        <taxon>Spermatophyta</taxon>
        <taxon>Magnoliopsida</taxon>
        <taxon>eudicotyledons</taxon>
        <taxon>Gunneridae</taxon>
        <taxon>Pentapetalae</taxon>
        <taxon>rosids</taxon>
        <taxon>fabids</taxon>
        <taxon>Fabales</taxon>
        <taxon>Fabaceae</taxon>
        <taxon>Papilionoideae</taxon>
        <taxon>50 kb inversion clade</taxon>
        <taxon>genistoids sensu lato</taxon>
        <taxon>core genistoids</taxon>
        <taxon>Crotalarieae</taxon>
        <taxon>Crotalaria</taxon>
    </lineage>
</organism>
<evidence type="ECO:0000313" key="2">
    <source>
        <dbReference type="EMBL" id="KAK7260782.1"/>
    </source>
</evidence>
<gene>
    <name evidence="2" type="ORF">RIF29_27080</name>
</gene>
<sequence length="106" mass="12259">MLFVADRWFAVRGRSVAIRGGSWLAVQRIREREESEDLFEVICGMLKKDMEEEMSGWGEWPMEMGDVVLDMERLVFKDLIGETIEELASLGTKSNIVSALRRKLMF</sequence>
<dbReference type="PANTHER" id="PTHR31680:SF12">
    <property type="entry name" value="OS11G0587300 PROTEIN"/>
    <property type="match status" value="1"/>
</dbReference>
<dbReference type="InterPro" id="IPR033334">
    <property type="entry name" value="LNG1/2"/>
</dbReference>
<comment type="caution">
    <text evidence="2">The sequence shown here is derived from an EMBL/GenBank/DDBJ whole genome shotgun (WGS) entry which is preliminary data.</text>
</comment>
<dbReference type="Proteomes" id="UP001372338">
    <property type="component" value="Unassembled WGS sequence"/>
</dbReference>
<feature type="domain" description="DUF4378" evidence="1">
    <location>
        <begin position="27"/>
        <end position="82"/>
    </location>
</feature>
<protein>
    <recommendedName>
        <fullName evidence="1">DUF4378 domain-containing protein</fullName>
    </recommendedName>
</protein>
<evidence type="ECO:0000313" key="3">
    <source>
        <dbReference type="Proteomes" id="UP001372338"/>
    </source>
</evidence>
<dbReference type="AlphaFoldDB" id="A0AAN9I057"/>
<dbReference type="EMBL" id="JAYWIO010000005">
    <property type="protein sequence ID" value="KAK7260782.1"/>
    <property type="molecule type" value="Genomic_DNA"/>
</dbReference>
<name>A0AAN9I057_CROPI</name>
<keyword evidence="3" id="KW-1185">Reference proteome</keyword>
<dbReference type="InterPro" id="IPR025486">
    <property type="entry name" value="DUF4378"/>
</dbReference>
<dbReference type="PANTHER" id="PTHR31680">
    <property type="entry name" value="LONGIFOLIA PROTEIN"/>
    <property type="match status" value="1"/>
</dbReference>
<proteinExistence type="predicted"/>